<dbReference type="AlphaFoldDB" id="A0AAV4PLQ1"/>
<gene>
    <name evidence="1" type="primary">CCT2_2</name>
    <name evidence="1" type="ORF">CEXT_339841</name>
</gene>
<dbReference type="EMBL" id="BPLR01004708">
    <property type="protein sequence ID" value="GIX96890.1"/>
    <property type="molecule type" value="Genomic_DNA"/>
</dbReference>
<dbReference type="Proteomes" id="UP001054945">
    <property type="component" value="Unassembled WGS sequence"/>
</dbReference>
<name>A0AAV4PLQ1_CAEEX</name>
<protein>
    <submittedName>
        <fullName evidence="1">CCT-beta</fullName>
    </submittedName>
</protein>
<dbReference type="Gene3D" id="1.10.560.10">
    <property type="entry name" value="GroEL-like equatorial domain"/>
    <property type="match status" value="1"/>
</dbReference>
<comment type="caution">
    <text evidence="1">The sequence shown here is derived from an EMBL/GenBank/DDBJ whole genome shotgun (WGS) entry which is preliminary data.</text>
</comment>
<organism evidence="1 2">
    <name type="scientific">Caerostris extrusa</name>
    <name type="common">Bark spider</name>
    <name type="synonym">Caerostris bankana</name>
    <dbReference type="NCBI Taxonomy" id="172846"/>
    <lineage>
        <taxon>Eukaryota</taxon>
        <taxon>Metazoa</taxon>
        <taxon>Ecdysozoa</taxon>
        <taxon>Arthropoda</taxon>
        <taxon>Chelicerata</taxon>
        <taxon>Arachnida</taxon>
        <taxon>Araneae</taxon>
        <taxon>Araneomorphae</taxon>
        <taxon>Entelegynae</taxon>
        <taxon>Araneoidea</taxon>
        <taxon>Araneidae</taxon>
        <taxon>Caerostris</taxon>
    </lineage>
</organism>
<keyword evidence="2" id="KW-1185">Reference proteome</keyword>
<evidence type="ECO:0000313" key="2">
    <source>
        <dbReference type="Proteomes" id="UP001054945"/>
    </source>
</evidence>
<dbReference type="InterPro" id="IPR027413">
    <property type="entry name" value="GROEL-like_equatorial_sf"/>
</dbReference>
<dbReference type="InterPro" id="IPR002423">
    <property type="entry name" value="Cpn60/GroEL/TCP-1"/>
</dbReference>
<proteinExistence type="predicted"/>
<dbReference type="SUPFAM" id="SSF48592">
    <property type="entry name" value="GroEL equatorial domain-like"/>
    <property type="match status" value="1"/>
</dbReference>
<sequence length="89" mass="9924">MHSYYNFDNGGYDSAQLVTELRSAHAEGKVTTVVLVNMTEGRIDDMMKLESLSLKVKSQVINGATEMILRVDGIIKAAPRQRSPDDRHC</sequence>
<accession>A0AAV4PLQ1</accession>
<dbReference type="Pfam" id="PF00118">
    <property type="entry name" value="Cpn60_TCP1"/>
    <property type="match status" value="1"/>
</dbReference>
<evidence type="ECO:0000313" key="1">
    <source>
        <dbReference type="EMBL" id="GIX96890.1"/>
    </source>
</evidence>
<reference evidence="1 2" key="1">
    <citation type="submission" date="2021-06" db="EMBL/GenBank/DDBJ databases">
        <title>Caerostris extrusa draft genome.</title>
        <authorList>
            <person name="Kono N."/>
            <person name="Arakawa K."/>
        </authorList>
    </citation>
    <scope>NUCLEOTIDE SEQUENCE [LARGE SCALE GENOMIC DNA]</scope>
</reference>
<dbReference type="GO" id="GO:0005524">
    <property type="term" value="F:ATP binding"/>
    <property type="evidence" value="ECO:0007669"/>
    <property type="project" value="InterPro"/>
</dbReference>